<evidence type="ECO:0000256" key="2">
    <source>
        <dbReference type="ARBA" id="ARBA00006772"/>
    </source>
</evidence>
<dbReference type="CDD" id="cd00577">
    <property type="entry name" value="PCNA"/>
    <property type="match status" value="1"/>
</dbReference>
<organism evidence="9 10">
    <name type="scientific">Drosophila simulans</name>
    <name type="common">Fruit fly</name>
    <dbReference type="NCBI Taxonomy" id="7240"/>
    <lineage>
        <taxon>Eukaryota</taxon>
        <taxon>Metazoa</taxon>
        <taxon>Ecdysozoa</taxon>
        <taxon>Arthropoda</taxon>
        <taxon>Hexapoda</taxon>
        <taxon>Insecta</taxon>
        <taxon>Pterygota</taxon>
        <taxon>Neoptera</taxon>
        <taxon>Endopterygota</taxon>
        <taxon>Diptera</taxon>
        <taxon>Brachycera</taxon>
        <taxon>Muscomorpha</taxon>
        <taxon>Ephydroidea</taxon>
        <taxon>Drosophilidae</taxon>
        <taxon>Drosophila</taxon>
        <taxon>Sophophora</taxon>
    </lineage>
</organism>
<comment type="subcellular location">
    <subcellularLocation>
        <location evidence="1">Membrane</location>
        <topology evidence="1">Multi-pass membrane protein</topology>
    </subcellularLocation>
</comment>
<sequence>MKYTLEGSNARVIAKAVQSLSKVGKEMFIEIDQQSLQMRAINATQSAVGSISFKRSMFEVYDMPPHSDFYCKISMKGCLAVFRNMNEVEYCELNLLDNQTNLQVNLRCKLETTKEATISIIDDQNINTNINTDQMPNIIRGDHKLLTDISNNFNSSEEELTLEANSGSVVAKNYIEGARVNDKFMRTQLKLKPSEFEQYQVTKETVITFCIKEFRAFLLFAECLNASLTLEFDEAGMPFLLKIKKHGEIECLLIMSTLSPDDISFSEDYCQKDLTVQDEDVRAAVGKRKSSVSKPNVTNKRKGSSSEAAAVQPKRRVEETQLESSLDNPLFQFRDSEAPSVQHPRILAEVDTVVLIEDEAEQEALMLAAADAALEASIAPAPEPPNSTEVCFINTDDSQQPKPAKSSSDEDETIPQSPERPNKIYTPPPLDIKMEIEIGEQPQPPVKCSNFFSNHWKGLVVFLVPLLCLPVMLLNEGAEFRCMYLLLVMAIFWVTEALPLYVTSMIPIVAFPIMGIMSSDQTCRLYFKDTLVMFMGGIMVALAVEYCNLHKRLALRVIQIVGCSPRRLHFGLIMVTMFLSMWISNAACTAMMCPIIQAVLEELQAQGVCKINHEPQYQIVGGNKKNNEDEPPYPTKITLCYYLGIAYASSLGGCGTIIGTATNLTFKGIYEARFKNSTEQMDFPTFMFYSVPSMLVYTLLTFVFLQWHFMGLWRPKSKEAQEVQRGREGADVAKKVIDQRYKDLGPMSIHEIQVMILFIFMVVMYFTRKPGIFLGWADLLNSKDIRNSMPTIFVVVMCFMLPANYAFLRYCTRRGGPVPTGPTPSLITWKFIQTKVPWGLVFLLGGGFALAEGSKQSGMAKLIGNALIGLKVLPNSVLLLVVILVAVFLTAFSSNVAIANIIIPVLAEMSLAIEIHPLYLILPAGLACSMAFHLPVSTPPNALVAGYANIRTKDMAIAGIGPTIITIITLFVFCQTWGLVVYPNLNSFPEWAQIYAAAALGNKTH</sequence>
<dbReference type="Pfam" id="PF04139">
    <property type="entry name" value="Rad9"/>
    <property type="match status" value="1"/>
</dbReference>
<dbReference type="Pfam" id="PF00939">
    <property type="entry name" value="Na_sulph_symp"/>
    <property type="match status" value="1"/>
</dbReference>
<dbReference type="Gene3D" id="3.70.10.10">
    <property type="match status" value="1"/>
</dbReference>
<dbReference type="InterPro" id="IPR031312">
    <property type="entry name" value="Na/sul_symport_CS"/>
</dbReference>
<reference evidence="9 10" key="1">
    <citation type="journal article" date="2007" name="Nature">
        <title>Evolution of genes and genomes on the Drosophila phylogeny.</title>
        <authorList>
            <consortium name="Drosophila 12 Genomes Consortium"/>
            <person name="Clark A.G."/>
            <person name="Eisen M.B."/>
            <person name="Smith D.R."/>
            <person name="Bergman C.M."/>
            <person name="Oliver B."/>
            <person name="Markow T.A."/>
            <person name="Kaufman T.C."/>
            <person name="Kellis M."/>
            <person name="Gelbart W."/>
            <person name="Iyer V.N."/>
            <person name="Pollard D.A."/>
            <person name="Sackton T.B."/>
            <person name="Larracuente A.M."/>
            <person name="Singh N.D."/>
            <person name="Abad J.P."/>
            <person name="Abt D.N."/>
            <person name="Adryan B."/>
            <person name="Aguade M."/>
            <person name="Akashi H."/>
            <person name="Anderson W.W."/>
            <person name="Aquadro C.F."/>
            <person name="Ardell D.H."/>
            <person name="Arguello R."/>
            <person name="Artieri C.G."/>
            <person name="Barbash D.A."/>
            <person name="Barker D."/>
            <person name="Barsanti P."/>
            <person name="Batterham P."/>
            <person name="Batzoglou S."/>
            <person name="Begun D."/>
            <person name="Bhutkar A."/>
            <person name="Blanco E."/>
            <person name="Bosak S.A."/>
            <person name="Bradley R.K."/>
            <person name="Brand A.D."/>
            <person name="Brent M.R."/>
            <person name="Brooks A.N."/>
            <person name="Brown R.H."/>
            <person name="Butlin R.K."/>
            <person name="Caggese C."/>
            <person name="Calvi B.R."/>
            <person name="Bernardo de Carvalho A."/>
            <person name="Caspi A."/>
            <person name="Castrezana S."/>
            <person name="Celniker S.E."/>
            <person name="Chang J.L."/>
            <person name="Chapple C."/>
            <person name="Chatterji S."/>
            <person name="Chinwalla A."/>
            <person name="Civetta A."/>
            <person name="Clifton S.W."/>
            <person name="Comeron J.M."/>
            <person name="Costello J.C."/>
            <person name="Coyne J.A."/>
            <person name="Daub J."/>
            <person name="David R.G."/>
            <person name="Delcher A.L."/>
            <person name="Delehaunty K."/>
            <person name="Do C.B."/>
            <person name="Ebling H."/>
            <person name="Edwards K."/>
            <person name="Eickbush T."/>
            <person name="Evans J.D."/>
            <person name="Filipski A."/>
            <person name="Findeiss S."/>
            <person name="Freyhult E."/>
            <person name="Fulton L."/>
            <person name="Fulton R."/>
            <person name="Garcia A.C."/>
            <person name="Gardiner A."/>
            <person name="Garfield D.A."/>
            <person name="Garvin B.E."/>
            <person name="Gibson G."/>
            <person name="Gilbert D."/>
            <person name="Gnerre S."/>
            <person name="Godfrey J."/>
            <person name="Good R."/>
            <person name="Gotea V."/>
            <person name="Gravely B."/>
            <person name="Greenberg A.J."/>
            <person name="Griffiths-Jones S."/>
            <person name="Gross S."/>
            <person name="Guigo R."/>
            <person name="Gustafson E.A."/>
            <person name="Haerty W."/>
            <person name="Hahn M.W."/>
            <person name="Halligan D.L."/>
            <person name="Halpern A.L."/>
            <person name="Halter G.M."/>
            <person name="Han M.V."/>
            <person name="Heger A."/>
            <person name="Hillier L."/>
            <person name="Hinrichs A.S."/>
            <person name="Holmes I."/>
            <person name="Hoskins R.A."/>
            <person name="Hubisz M.J."/>
            <person name="Hultmark D."/>
            <person name="Huntley M.A."/>
            <person name="Jaffe D.B."/>
            <person name="Jagadeeshan S."/>
            <person name="Jeck W.R."/>
            <person name="Johnson J."/>
            <person name="Jones C.D."/>
            <person name="Jordan W.C."/>
            <person name="Karpen G.H."/>
            <person name="Kataoka E."/>
            <person name="Keightley P.D."/>
            <person name="Kheradpour P."/>
            <person name="Kirkness E.F."/>
            <person name="Koerich L.B."/>
            <person name="Kristiansen K."/>
            <person name="Kudrna D."/>
            <person name="Kulathinal R.J."/>
            <person name="Kumar S."/>
            <person name="Kwok R."/>
            <person name="Lander E."/>
            <person name="Langley C.H."/>
            <person name="Lapoint R."/>
            <person name="Lazzaro B.P."/>
            <person name="Lee S.J."/>
            <person name="Levesque L."/>
            <person name="Li R."/>
            <person name="Lin C.F."/>
            <person name="Lin M.F."/>
            <person name="Lindblad-Toh K."/>
            <person name="Llopart A."/>
            <person name="Long M."/>
            <person name="Low L."/>
            <person name="Lozovsky E."/>
            <person name="Lu J."/>
            <person name="Luo M."/>
            <person name="Machado C.A."/>
            <person name="Makalowski W."/>
            <person name="Marzo M."/>
            <person name="Matsuda M."/>
            <person name="Matzkin L."/>
            <person name="McAllister B."/>
            <person name="McBride C.S."/>
            <person name="McKernan B."/>
            <person name="McKernan K."/>
            <person name="Mendez-Lago M."/>
            <person name="Minx P."/>
            <person name="Mollenhauer M.U."/>
            <person name="Montooth K."/>
            <person name="Mount S.M."/>
            <person name="Mu X."/>
            <person name="Myers E."/>
            <person name="Negre B."/>
            <person name="Newfeld S."/>
            <person name="Nielsen R."/>
            <person name="Noor M.A."/>
            <person name="O'Grady P."/>
            <person name="Pachter L."/>
            <person name="Papaceit M."/>
            <person name="Parisi M.J."/>
            <person name="Parisi M."/>
            <person name="Parts L."/>
            <person name="Pedersen J.S."/>
            <person name="Pesole G."/>
            <person name="Phillippy A.M."/>
            <person name="Ponting C.P."/>
            <person name="Pop M."/>
            <person name="Porcelli D."/>
            <person name="Powell J.R."/>
            <person name="Prohaska S."/>
            <person name="Pruitt K."/>
            <person name="Puig M."/>
            <person name="Quesneville H."/>
            <person name="Ram K.R."/>
            <person name="Rand D."/>
            <person name="Rasmussen M.D."/>
            <person name="Reed L.K."/>
            <person name="Reenan R."/>
            <person name="Reily A."/>
            <person name="Remington K.A."/>
            <person name="Rieger T.T."/>
            <person name="Ritchie M.G."/>
            <person name="Robin C."/>
            <person name="Rogers Y.H."/>
            <person name="Rohde C."/>
            <person name="Rozas J."/>
            <person name="Rubenfield M.J."/>
            <person name="Ruiz A."/>
            <person name="Russo S."/>
            <person name="Salzberg S.L."/>
            <person name="Sanchez-Gracia A."/>
            <person name="Saranga D.J."/>
            <person name="Sato H."/>
            <person name="Schaeffer S.W."/>
            <person name="Schatz M.C."/>
            <person name="Schlenke T."/>
            <person name="Schwartz R."/>
            <person name="Segarra C."/>
            <person name="Singh R.S."/>
            <person name="Sirot L."/>
            <person name="Sirota M."/>
            <person name="Sisneros N.B."/>
            <person name="Smith C.D."/>
            <person name="Smith T.F."/>
            <person name="Spieth J."/>
            <person name="Stage D.E."/>
            <person name="Stark A."/>
            <person name="Stephan W."/>
            <person name="Strausberg R.L."/>
            <person name="Strempel S."/>
            <person name="Sturgill D."/>
            <person name="Sutton G."/>
            <person name="Sutton G.G."/>
            <person name="Tao W."/>
            <person name="Teichmann S."/>
            <person name="Tobari Y.N."/>
            <person name="Tomimura Y."/>
            <person name="Tsolas J.M."/>
            <person name="Valente V.L."/>
            <person name="Venter E."/>
            <person name="Venter J.C."/>
            <person name="Vicario S."/>
            <person name="Vieira F.G."/>
            <person name="Vilella A.J."/>
            <person name="Villasante A."/>
            <person name="Walenz B."/>
            <person name="Wang J."/>
            <person name="Wasserman M."/>
            <person name="Watts T."/>
            <person name="Wilson D."/>
            <person name="Wilson R.K."/>
            <person name="Wing R.A."/>
            <person name="Wolfner M.F."/>
            <person name="Wong A."/>
            <person name="Wong G.K."/>
            <person name="Wu C.I."/>
            <person name="Wu G."/>
            <person name="Yamamoto D."/>
            <person name="Yang H.P."/>
            <person name="Yang S.P."/>
            <person name="Yorke J.A."/>
            <person name="Yoshida K."/>
            <person name="Zdobnov E."/>
            <person name="Zhang P."/>
            <person name="Zhang Y."/>
            <person name="Zimin A.V."/>
            <person name="Baldwin J."/>
            <person name="Abdouelleil A."/>
            <person name="Abdulkadir J."/>
            <person name="Abebe A."/>
            <person name="Abera B."/>
            <person name="Abreu J."/>
            <person name="Acer S.C."/>
            <person name="Aftuck L."/>
            <person name="Alexander A."/>
            <person name="An P."/>
            <person name="Anderson E."/>
            <person name="Anderson S."/>
            <person name="Arachi H."/>
            <person name="Azer M."/>
            <person name="Bachantsang P."/>
            <person name="Barry A."/>
            <person name="Bayul T."/>
            <person name="Berlin A."/>
            <person name="Bessette D."/>
            <person name="Bloom T."/>
            <person name="Blye J."/>
            <person name="Boguslavskiy L."/>
            <person name="Bonnet C."/>
            <person name="Boukhgalter B."/>
            <person name="Bourzgui I."/>
            <person name="Brown A."/>
            <person name="Cahill P."/>
            <person name="Channer S."/>
            <person name="Cheshatsang Y."/>
            <person name="Chuda L."/>
            <person name="Citroen M."/>
            <person name="Collymore A."/>
            <person name="Cooke P."/>
            <person name="Costello M."/>
            <person name="D'Aco K."/>
            <person name="Daza R."/>
            <person name="De Haan G."/>
            <person name="DeGray S."/>
            <person name="DeMaso C."/>
            <person name="Dhargay N."/>
            <person name="Dooley K."/>
            <person name="Dooley E."/>
            <person name="Doricent M."/>
            <person name="Dorje P."/>
            <person name="Dorjee K."/>
            <person name="Dupes A."/>
            <person name="Elong R."/>
            <person name="Falk J."/>
            <person name="Farina A."/>
            <person name="Faro S."/>
            <person name="Ferguson D."/>
            <person name="Fisher S."/>
            <person name="Foley C.D."/>
            <person name="Franke A."/>
            <person name="Friedrich D."/>
            <person name="Gadbois L."/>
            <person name="Gearin G."/>
            <person name="Gearin C.R."/>
            <person name="Giannoukos G."/>
            <person name="Goode T."/>
            <person name="Graham J."/>
            <person name="Grandbois E."/>
            <person name="Grewal S."/>
            <person name="Gyaltsen K."/>
            <person name="Hafez N."/>
            <person name="Hagos B."/>
            <person name="Hall J."/>
            <person name="Henson C."/>
            <person name="Hollinger A."/>
            <person name="Honan T."/>
            <person name="Huard M.D."/>
            <person name="Hughes L."/>
            <person name="Hurhula B."/>
            <person name="Husby M.E."/>
            <person name="Kamat A."/>
            <person name="Kanga B."/>
            <person name="Kashin S."/>
            <person name="Khazanovich D."/>
            <person name="Kisner P."/>
            <person name="Lance K."/>
            <person name="Lara M."/>
            <person name="Lee W."/>
            <person name="Lennon N."/>
            <person name="Letendre F."/>
            <person name="LeVine R."/>
            <person name="Lipovsky A."/>
            <person name="Liu X."/>
            <person name="Liu J."/>
            <person name="Liu S."/>
            <person name="Lokyitsang T."/>
            <person name="Lokyitsang Y."/>
            <person name="Lubonja R."/>
            <person name="Lui A."/>
            <person name="MacDonald P."/>
            <person name="Magnisalis V."/>
            <person name="Maru K."/>
            <person name="Matthews C."/>
            <person name="McCusker W."/>
            <person name="McDonough S."/>
            <person name="Mehta T."/>
            <person name="Meldrim J."/>
            <person name="Meneus L."/>
            <person name="Mihai O."/>
            <person name="Mihalev A."/>
            <person name="Mihova T."/>
            <person name="Mittelman R."/>
            <person name="Mlenga V."/>
            <person name="Montmayeur A."/>
            <person name="Mulrain L."/>
            <person name="Navidi A."/>
            <person name="Naylor J."/>
            <person name="Negash T."/>
            <person name="Nguyen T."/>
            <person name="Nguyen N."/>
            <person name="Nicol R."/>
            <person name="Norbu C."/>
            <person name="Norbu N."/>
            <person name="Novod N."/>
            <person name="O'Neill B."/>
            <person name="Osman S."/>
            <person name="Markiewicz E."/>
            <person name="Oyono O.L."/>
            <person name="Patti C."/>
            <person name="Phunkhang P."/>
            <person name="Pierre F."/>
            <person name="Priest M."/>
            <person name="Raghuraman S."/>
            <person name="Rege F."/>
            <person name="Reyes R."/>
            <person name="Rise C."/>
            <person name="Rogov P."/>
            <person name="Ross K."/>
            <person name="Ryan E."/>
            <person name="Settipalli S."/>
            <person name="Shea T."/>
            <person name="Sherpa N."/>
            <person name="Shi L."/>
            <person name="Shih D."/>
            <person name="Sparrow T."/>
            <person name="Spaulding J."/>
            <person name="Stalker J."/>
            <person name="Stange-Thomann N."/>
            <person name="Stavropoulos S."/>
            <person name="Stone C."/>
            <person name="Strader C."/>
            <person name="Tesfaye S."/>
            <person name="Thomson T."/>
            <person name="Thoulutsang Y."/>
            <person name="Thoulutsang D."/>
            <person name="Topham K."/>
            <person name="Topping I."/>
            <person name="Tsamla T."/>
            <person name="Vassiliev H."/>
            <person name="Vo A."/>
            <person name="Wangchuk T."/>
            <person name="Wangdi T."/>
            <person name="Weiand M."/>
            <person name="Wilkinson J."/>
            <person name="Wilson A."/>
            <person name="Yadav S."/>
            <person name="Young G."/>
            <person name="Yu Q."/>
            <person name="Zembek L."/>
            <person name="Zhong D."/>
            <person name="Zimmer A."/>
            <person name="Zwirko Z."/>
            <person name="Jaffe D.B."/>
            <person name="Alvarez P."/>
            <person name="Brockman W."/>
            <person name="Butler J."/>
            <person name="Chin C."/>
            <person name="Gnerre S."/>
            <person name="Grabherr M."/>
            <person name="Kleber M."/>
            <person name="Mauceli E."/>
            <person name="MacCallum I."/>
        </authorList>
    </citation>
    <scope>NUCLEOTIDE SEQUENCE [LARGE SCALE GENOMIC DNA]</scope>
    <source>
        <strain evidence="10">white501</strain>
    </source>
</reference>
<dbReference type="PhylomeDB" id="B4QPW6"/>
<feature type="region of interest" description="Disordered" evidence="7">
    <location>
        <begin position="287"/>
        <end position="331"/>
    </location>
</feature>
<feature type="region of interest" description="Disordered" evidence="7">
    <location>
        <begin position="379"/>
        <end position="428"/>
    </location>
</feature>
<proteinExistence type="inferred from homology"/>
<feature type="transmembrane region" description="Helical" evidence="8">
    <location>
        <begin position="872"/>
        <end position="903"/>
    </location>
</feature>
<dbReference type="EMBL" id="CM000363">
    <property type="protein sequence ID" value="EDX10994.1"/>
    <property type="molecule type" value="Genomic_DNA"/>
</dbReference>
<dbReference type="STRING" id="7240.B4QPW6"/>
<dbReference type="GO" id="GO:0015141">
    <property type="term" value="F:succinate transmembrane transporter activity"/>
    <property type="evidence" value="ECO:0007669"/>
    <property type="project" value="EnsemblMetazoa"/>
</dbReference>
<dbReference type="CDD" id="cd01115">
    <property type="entry name" value="SLC13_permease"/>
    <property type="match status" value="1"/>
</dbReference>
<accession>B4QPW6</accession>
<dbReference type="PANTHER" id="PTHR10283">
    <property type="entry name" value="SOLUTE CARRIER FAMILY 13 MEMBER"/>
    <property type="match status" value="1"/>
</dbReference>
<dbReference type="HOGENOM" id="CLU_298825_0_0_1"/>
<dbReference type="InterPro" id="IPR007268">
    <property type="entry name" value="Rad9/Ddc1"/>
</dbReference>
<feature type="transmembrane region" description="Helical" evidence="8">
    <location>
        <begin position="456"/>
        <end position="474"/>
    </location>
</feature>
<dbReference type="Proteomes" id="UP000000304">
    <property type="component" value="Chromosome 3L"/>
</dbReference>
<feature type="transmembrane region" description="Helical" evidence="8">
    <location>
        <begin position="531"/>
        <end position="549"/>
    </location>
</feature>
<feature type="transmembrane region" description="Helical" evidence="8">
    <location>
        <begin position="788"/>
        <end position="807"/>
    </location>
</feature>
<dbReference type="GO" id="GO:0010889">
    <property type="term" value="P:regulation of triglyceride storage"/>
    <property type="evidence" value="ECO:0007669"/>
    <property type="project" value="EnsemblMetazoa"/>
</dbReference>
<evidence type="ECO:0000256" key="6">
    <source>
        <dbReference type="ARBA" id="ARBA00023136"/>
    </source>
</evidence>
<dbReference type="GO" id="GO:0008340">
    <property type="term" value="P:determination of adult lifespan"/>
    <property type="evidence" value="ECO:0007669"/>
    <property type="project" value="EnsemblMetazoa"/>
</dbReference>
<evidence type="ECO:0000313" key="10">
    <source>
        <dbReference type="Proteomes" id="UP000000304"/>
    </source>
</evidence>
<keyword evidence="6 8" id="KW-0472">Membrane</keyword>
<dbReference type="GO" id="GO:0015137">
    <property type="term" value="F:citrate transmembrane transporter activity"/>
    <property type="evidence" value="ECO:0007669"/>
    <property type="project" value="EnsemblMetazoa"/>
</dbReference>
<feature type="transmembrane region" description="Helical" evidence="8">
    <location>
        <begin position="686"/>
        <end position="709"/>
    </location>
</feature>
<dbReference type="InterPro" id="IPR046938">
    <property type="entry name" value="DNA_clamp_sf"/>
</dbReference>
<feature type="transmembrane region" description="Helical" evidence="8">
    <location>
        <begin position="641"/>
        <end position="666"/>
    </location>
</feature>
<name>B4QPW6_DROSI</name>
<keyword evidence="4 8" id="KW-0812">Transmembrane</keyword>
<comment type="similarity">
    <text evidence="2">Belongs to the SLC13A/DASS transporter (TC 2.A.47) family. NADC subfamily.</text>
</comment>
<dbReference type="AlphaFoldDB" id="B4QPW6"/>
<evidence type="ECO:0000256" key="5">
    <source>
        <dbReference type="ARBA" id="ARBA00022989"/>
    </source>
</evidence>
<evidence type="ECO:0000256" key="1">
    <source>
        <dbReference type="ARBA" id="ARBA00004141"/>
    </source>
</evidence>
<dbReference type="GO" id="GO:0005886">
    <property type="term" value="C:plasma membrane"/>
    <property type="evidence" value="ECO:0007669"/>
    <property type="project" value="EnsemblMetazoa"/>
</dbReference>
<gene>
    <name evidence="9" type="primary">Dsim\GD12325</name>
    <name evidence="9" type="ORF">Dsim_GD12325</name>
</gene>
<evidence type="ECO:0000256" key="8">
    <source>
        <dbReference type="SAM" id="Phobius"/>
    </source>
</evidence>
<dbReference type="PROSITE" id="PS01271">
    <property type="entry name" value="NA_SULFATE"/>
    <property type="match status" value="1"/>
</dbReference>
<evidence type="ECO:0000256" key="7">
    <source>
        <dbReference type="SAM" id="MobiDB-lite"/>
    </source>
</evidence>
<protein>
    <submittedName>
        <fullName evidence="9">GD12325</fullName>
    </submittedName>
</protein>
<dbReference type="OrthoDB" id="6493944at2759"/>
<dbReference type="FunFam" id="3.70.10.10:FF:000035">
    <property type="entry name" value="Cell cycle checkpoint control protein"/>
    <property type="match status" value="1"/>
</dbReference>
<evidence type="ECO:0000256" key="4">
    <source>
        <dbReference type="ARBA" id="ARBA00022692"/>
    </source>
</evidence>
<dbReference type="SUPFAM" id="SSF55979">
    <property type="entry name" value="DNA clamp"/>
    <property type="match status" value="1"/>
</dbReference>
<feature type="transmembrane region" description="Helical" evidence="8">
    <location>
        <begin position="915"/>
        <end position="934"/>
    </location>
</feature>
<feature type="transmembrane region" description="Helical" evidence="8">
    <location>
        <begin position="955"/>
        <end position="980"/>
    </location>
</feature>
<keyword evidence="5 8" id="KW-1133">Transmembrane helix</keyword>
<keyword evidence="10" id="KW-1185">Reference proteome</keyword>
<dbReference type="InterPro" id="IPR001898">
    <property type="entry name" value="SLC13A/DASS"/>
</dbReference>
<feature type="transmembrane region" description="Helical" evidence="8">
    <location>
        <begin position="748"/>
        <end position="767"/>
    </location>
</feature>
<dbReference type="GO" id="GO:0030896">
    <property type="term" value="C:checkpoint clamp complex"/>
    <property type="evidence" value="ECO:0007669"/>
    <property type="project" value="InterPro"/>
</dbReference>
<feature type="transmembrane region" description="Helical" evidence="8">
    <location>
        <begin position="486"/>
        <end position="511"/>
    </location>
</feature>
<dbReference type="GO" id="GO:0050833">
    <property type="term" value="F:pyruvate transmembrane transporter activity"/>
    <property type="evidence" value="ECO:0007669"/>
    <property type="project" value="EnsemblMetazoa"/>
</dbReference>
<dbReference type="GO" id="GO:0000077">
    <property type="term" value="P:DNA damage checkpoint signaling"/>
    <property type="evidence" value="ECO:0007669"/>
    <property type="project" value="InterPro"/>
</dbReference>
<evidence type="ECO:0000313" key="9">
    <source>
        <dbReference type="EMBL" id="EDX10994.1"/>
    </source>
</evidence>
<keyword evidence="3" id="KW-0813">Transport</keyword>
<evidence type="ECO:0000256" key="3">
    <source>
        <dbReference type="ARBA" id="ARBA00022448"/>
    </source>
</evidence>
<dbReference type="PANTHER" id="PTHR10283:SF82">
    <property type="entry name" value="SOLUTE CARRIER FAMILY 13 MEMBER 2"/>
    <property type="match status" value="1"/>
</dbReference>